<feature type="region of interest" description="Disordered" evidence="1">
    <location>
        <begin position="1"/>
        <end position="21"/>
    </location>
</feature>
<feature type="region of interest" description="Disordered" evidence="1">
    <location>
        <begin position="73"/>
        <end position="123"/>
    </location>
</feature>
<dbReference type="Proteomes" id="UP000314294">
    <property type="component" value="Unassembled WGS sequence"/>
</dbReference>
<reference evidence="2 3" key="1">
    <citation type="submission" date="2019-03" db="EMBL/GenBank/DDBJ databases">
        <title>First draft genome of Liparis tanakae, snailfish: a comprehensive survey of snailfish specific genes.</title>
        <authorList>
            <person name="Kim W."/>
            <person name="Song I."/>
            <person name="Jeong J.-H."/>
            <person name="Kim D."/>
            <person name="Kim S."/>
            <person name="Ryu S."/>
            <person name="Song J.Y."/>
            <person name="Lee S.K."/>
        </authorList>
    </citation>
    <scope>NUCLEOTIDE SEQUENCE [LARGE SCALE GENOMIC DNA]</scope>
    <source>
        <tissue evidence="2">Muscle</tissue>
    </source>
</reference>
<protein>
    <submittedName>
        <fullName evidence="2">Uncharacterized protein</fullName>
    </submittedName>
</protein>
<feature type="compositionally biased region" description="Polar residues" evidence="1">
    <location>
        <begin position="112"/>
        <end position="123"/>
    </location>
</feature>
<dbReference type="EMBL" id="SRLO01000872">
    <property type="protein sequence ID" value="TNN45011.1"/>
    <property type="molecule type" value="Genomic_DNA"/>
</dbReference>
<evidence type="ECO:0000256" key="1">
    <source>
        <dbReference type="SAM" id="MobiDB-lite"/>
    </source>
</evidence>
<name>A0A4Z2FVH1_9TELE</name>
<dbReference type="AlphaFoldDB" id="A0A4Z2FVH1"/>
<feature type="compositionally biased region" description="Polar residues" evidence="1">
    <location>
        <begin position="180"/>
        <end position="205"/>
    </location>
</feature>
<feature type="region of interest" description="Disordered" evidence="1">
    <location>
        <begin position="136"/>
        <end position="205"/>
    </location>
</feature>
<evidence type="ECO:0000313" key="2">
    <source>
        <dbReference type="EMBL" id="TNN45011.1"/>
    </source>
</evidence>
<sequence length="205" mass="22312">MNPSPCGTTLCSSGGSHRTMKRTMESPDLMNRLRWTIVVRQNRLRAVSPTLRPPRAACRWTCRCSPSPCWPPAPRRAAPTRGIAPATAPGTPRWSRTRVSRSACTLRPGGSPPTSTAPQSRTSWPLALDWRTSQLKPTPGRCCSPSRMATTRPTPGLFLKSRRLSSPTRPSGCGADLRSRSMSGPTVTLRASRTVEPTQSFSTTT</sequence>
<comment type="caution">
    <text evidence="2">The sequence shown here is derived from an EMBL/GenBank/DDBJ whole genome shotgun (WGS) entry which is preliminary data.</text>
</comment>
<proteinExistence type="predicted"/>
<organism evidence="2 3">
    <name type="scientific">Liparis tanakae</name>
    <name type="common">Tanaka's snailfish</name>
    <dbReference type="NCBI Taxonomy" id="230148"/>
    <lineage>
        <taxon>Eukaryota</taxon>
        <taxon>Metazoa</taxon>
        <taxon>Chordata</taxon>
        <taxon>Craniata</taxon>
        <taxon>Vertebrata</taxon>
        <taxon>Euteleostomi</taxon>
        <taxon>Actinopterygii</taxon>
        <taxon>Neopterygii</taxon>
        <taxon>Teleostei</taxon>
        <taxon>Neoteleostei</taxon>
        <taxon>Acanthomorphata</taxon>
        <taxon>Eupercaria</taxon>
        <taxon>Perciformes</taxon>
        <taxon>Cottioidei</taxon>
        <taxon>Cottales</taxon>
        <taxon>Liparidae</taxon>
        <taxon>Liparis</taxon>
    </lineage>
</organism>
<gene>
    <name evidence="2" type="ORF">EYF80_044783</name>
</gene>
<evidence type="ECO:0000313" key="3">
    <source>
        <dbReference type="Proteomes" id="UP000314294"/>
    </source>
</evidence>
<keyword evidence="3" id="KW-1185">Reference proteome</keyword>
<feature type="compositionally biased region" description="Low complexity" evidence="1">
    <location>
        <begin position="75"/>
        <end position="93"/>
    </location>
</feature>
<accession>A0A4Z2FVH1</accession>
<feature type="compositionally biased region" description="Polar residues" evidence="1">
    <location>
        <begin position="1"/>
        <end position="16"/>
    </location>
</feature>